<dbReference type="OrthoDB" id="3886018at2759"/>
<dbReference type="Proteomes" id="UP000800092">
    <property type="component" value="Unassembled WGS sequence"/>
</dbReference>
<organism evidence="2 3">
    <name type="scientific">Viridothelium virens</name>
    <name type="common">Speckled blister lichen</name>
    <name type="synonym">Trypethelium virens</name>
    <dbReference type="NCBI Taxonomy" id="1048519"/>
    <lineage>
        <taxon>Eukaryota</taxon>
        <taxon>Fungi</taxon>
        <taxon>Dikarya</taxon>
        <taxon>Ascomycota</taxon>
        <taxon>Pezizomycotina</taxon>
        <taxon>Dothideomycetes</taxon>
        <taxon>Dothideomycetes incertae sedis</taxon>
        <taxon>Trypetheliales</taxon>
        <taxon>Trypetheliaceae</taxon>
        <taxon>Viridothelium</taxon>
    </lineage>
</organism>
<evidence type="ECO:0000313" key="3">
    <source>
        <dbReference type="Proteomes" id="UP000800092"/>
    </source>
</evidence>
<gene>
    <name evidence="2" type="ORF">EV356DRAFT_576760</name>
</gene>
<proteinExistence type="predicted"/>
<evidence type="ECO:0000313" key="2">
    <source>
        <dbReference type="EMBL" id="KAF2234317.1"/>
    </source>
</evidence>
<keyword evidence="3" id="KW-1185">Reference proteome</keyword>
<keyword evidence="1" id="KW-0732">Signal</keyword>
<feature type="chain" id="PRO_5025417787" evidence="1">
    <location>
        <begin position="22"/>
        <end position="372"/>
    </location>
</feature>
<evidence type="ECO:0000256" key="1">
    <source>
        <dbReference type="SAM" id="SignalP"/>
    </source>
</evidence>
<sequence>MSDSFIAITFCLAILTQGALATLPSSSIHNVKHLTTNYTPCAPDTCGIECMQGSKTGSNSTVPTATLFGSSAPDAINSASESINSSRPAELTNGLQKHATRPGKRVLPSLPAITELPAYVAGLSRYISLNNQWILRDPTNNRFSTTNAWLFPKYGGSAVGINRLTGCSSVIIISSRGVFVSHLAEVPTFISRRGSRPDMNNFYRRTILTLREGNPSLGLDFLTQPGQILAPEHDPQVFVFTPFCTEQDRGRGIDTTFRYEREIDNLTESLRNYFPHARTDPEILGYTRRTVRDARSNFVTGVSPFAGFGGRVIVEFDADERDIETPQVTYRLGKWRLWLEDTVMKESYYCHGSVAHTVEDSRSEVGSAFGRP</sequence>
<dbReference type="AlphaFoldDB" id="A0A6A6H8P5"/>
<feature type="signal peptide" evidence="1">
    <location>
        <begin position="1"/>
        <end position="21"/>
    </location>
</feature>
<accession>A0A6A6H8P5</accession>
<name>A0A6A6H8P5_VIRVR</name>
<protein>
    <submittedName>
        <fullName evidence="2">Uncharacterized protein</fullName>
    </submittedName>
</protein>
<dbReference type="EMBL" id="ML991799">
    <property type="protein sequence ID" value="KAF2234317.1"/>
    <property type="molecule type" value="Genomic_DNA"/>
</dbReference>
<reference evidence="2" key="1">
    <citation type="journal article" date="2020" name="Stud. Mycol.">
        <title>101 Dothideomycetes genomes: a test case for predicting lifestyles and emergence of pathogens.</title>
        <authorList>
            <person name="Haridas S."/>
            <person name="Albert R."/>
            <person name="Binder M."/>
            <person name="Bloem J."/>
            <person name="Labutti K."/>
            <person name="Salamov A."/>
            <person name="Andreopoulos B."/>
            <person name="Baker S."/>
            <person name="Barry K."/>
            <person name="Bills G."/>
            <person name="Bluhm B."/>
            <person name="Cannon C."/>
            <person name="Castanera R."/>
            <person name="Culley D."/>
            <person name="Daum C."/>
            <person name="Ezra D."/>
            <person name="Gonzalez J."/>
            <person name="Henrissat B."/>
            <person name="Kuo A."/>
            <person name="Liang C."/>
            <person name="Lipzen A."/>
            <person name="Lutzoni F."/>
            <person name="Magnuson J."/>
            <person name="Mondo S."/>
            <person name="Nolan M."/>
            <person name="Ohm R."/>
            <person name="Pangilinan J."/>
            <person name="Park H.-J."/>
            <person name="Ramirez L."/>
            <person name="Alfaro M."/>
            <person name="Sun H."/>
            <person name="Tritt A."/>
            <person name="Yoshinaga Y."/>
            <person name="Zwiers L.-H."/>
            <person name="Turgeon B."/>
            <person name="Goodwin S."/>
            <person name="Spatafora J."/>
            <person name="Crous P."/>
            <person name="Grigoriev I."/>
        </authorList>
    </citation>
    <scope>NUCLEOTIDE SEQUENCE</scope>
    <source>
        <strain evidence="2">Tuck. ex Michener</strain>
    </source>
</reference>